<dbReference type="AlphaFoldDB" id="A0A2G9Z7N0"/>
<name>A0A2G9Z7N0_9BACT</name>
<protein>
    <submittedName>
        <fullName evidence="1">Uncharacterized protein</fullName>
    </submittedName>
</protein>
<dbReference type="EMBL" id="PCRX01000009">
    <property type="protein sequence ID" value="PIP29163.1"/>
    <property type="molecule type" value="Genomic_DNA"/>
</dbReference>
<proteinExistence type="predicted"/>
<reference evidence="1 2" key="1">
    <citation type="submission" date="2017-09" db="EMBL/GenBank/DDBJ databases">
        <title>Depth-based differentiation of microbial function through sediment-hosted aquifers and enrichment of novel symbionts in the deep terrestrial subsurface.</title>
        <authorList>
            <person name="Probst A.J."/>
            <person name="Ladd B."/>
            <person name="Jarett J.K."/>
            <person name="Geller-Mcgrath D.E."/>
            <person name="Sieber C.M."/>
            <person name="Emerson J.B."/>
            <person name="Anantharaman K."/>
            <person name="Thomas B.C."/>
            <person name="Malmstrom R."/>
            <person name="Stieglmeier M."/>
            <person name="Klingl A."/>
            <person name="Woyke T."/>
            <person name="Ryan C.M."/>
            <person name="Banfield J.F."/>
        </authorList>
    </citation>
    <scope>NUCLEOTIDE SEQUENCE [LARGE SCALE GENOMIC DNA]</scope>
    <source>
        <strain evidence="1">CG23_combo_of_CG06-09_8_20_14_all_39_39</strain>
    </source>
</reference>
<evidence type="ECO:0000313" key="2">
    <source>
        <dbReference type="Proteomes" id="UP000231235"/>
    </source>
</evidence>
<comment type="caution">
    <text evidence="1">The sequence shown here is derived from an EMBL/GenBank/DDBJ whole genome shotgun (WGS) entry which is preliminary data.</text>
</comment>
<accession>A0A2G9Z7N0</accession>
<dbReference type="Proteomes" id="UP000231235">
    <property type="component" value="Unassembled WGS sequence"/>
</dbReference>
<sequence>MRKNKNQKGGHKMFKMEGRHLVKCRNLTLKELEELSQKQVIWVSAHDSTQEGIKRVTVINYPGYCLCRDEWAFIRYDLKNRAGFYCTASHCWEGHWHTKKGNWVK</sequence>
<organism evidence="1 2">
    <name type="scientific">Candidatus Kuenenbacteria bacterium CG23_combo_of_CG06-09_8_20_14_all_39_39</name>
    <dbReference type="NCBI Taxonomy" id="1974623"/>
    <lineage>
        <taxon>Bacteria</taxon>
        <taxon>Candidatus Kueneniibacteriota</taxon>
    </lineage>
</organism>
<evidence type="ECO:0000313" key="1">
    <source>
        <dbReference type="EMBL" id="PIP29163.1"/>
    </source>
</evidence>
<gene>
    <name evidence="1" type="ORF">COX28_00505</name>
</gene>